<dbReference type="InterPro" id="IPR001626">
    <property type="entry name" value="ABC_TroCD"/>
</dbReference>
<dbReference type="EMBL" id="MGJN01000007">
    <property type="protein sequence ID" value="OGN07326.1"/>
    <property type="molecule type" value="Genomic_DNA"/>
</dbReference>
<keyword evidence="4 7" id="KW-1133">Transmembrane helix</keyword>
<dbReference type="GO" id="GO:0043190">
    <property type="term" value="C:ATP-binding cassette (ABC) transporter complex"/>
    <property type="evidence" value="ECO:0007669"/>
    <property type="project" value="InterPro"/>
</dbReference>
<feature type="transmembrane region" description="Helical" evidence="7">
    <location>
        <begin position="85"/>
        <end position="102"/>
    </location>
</feature>
<protein>
    <recommendedName>
        <fullName evidence="10">ABC transporter</fullName>
    </recommendedName>
</protein>
<evidence type="ECO:0000256" key="7">
    <source>
        <dbReference type="SAM" id="Phobius"/>
    </source>
</evidence>
<dbReference type="Proteomes" id="UP000176834">
    <property type="component" value="Unassembled WGS sequence"/>
</dbReference>
<evidence type="ECO:0000256" key="1">
    <source>
        <dbReference type="ARBA" id="ARBA00004141"/>
    </source>
</evidence>
<dbReference type="SUPFAM" id="SSF81345">
    <property type="entry name" value="ABC transporter involved in vitamin B12 uptake, BtuC"/>
    <property type="match status" value="1"/>
</dbReference>
<gene>
    <name evidence="8" type="ORF">A3B86_01055</name>
</gene>
<accession>A0A1F8F505</accession>
<proteinExistence type="inferred from homology"/>
<organism evidence="8 9">
    <name type="scientific">Candidatus Yanofskybacteria bacterium RIFCSPHIGHO2_02_FULL_38_22b</name>
    <dbReference type="NCBI Taxonomy" id="1802673"/>
    <lineage>
        <taxon>Bacteria</taxon>
        <taxon>Candidatus Yanofskyibacteriota</taxon>
    </lineage>
</organism>
<evidence type="ECO:0000256" key="3">
    <source>
        <dbReference type="ARBA" id="ARBA00022692"/>
    </source>
</evidence>
<name>A0A1F8F505_9BACT</name>
<comment type="subcellular location">
    <subcellularLocation>
        <location evidence="6">Cell membrane</location>
        <topology evidence="6">Multi-pass membrane protein</topology>
    </subcellularLocation>
    <subcellularLocation>
        <location evidence="1">Membrane</location>
        <topology evidence="1">Multi-pass membrane protein</topology>
    </subcellularLocation>
</comment>
<evidence type="ECO:0000256" key="2">
    <source>
        <dbReference type="ARBA" id="ARBA00008034"/>
    </source>
</evidence>
<evidence type="ECO:0000313" key="8">
    <source>
        <dbReference type="EMBL" id="OGN07326.1"/>
    </source>
</evidence>
<keyword evidence="5 7" id="KW-0472">Membrane</keyword>
<feature type="transmembrane region" description="Helical" evidence="7">
    <location>
        <begin position="122"/>
        <end position="139"/>
    </location>
</feature>
<feature type="transmembrane region" description="Helical" evidence="7">
    <location>
        <begin position="57"/>
        <end position="73"/>
    </location>
</feature>
<evidence type="ECO:0000313" key="9">
    <source>
        <dbReference type="Proteomes" id="UP000176834"/>
    </source>
</evidence>
<feature type="transmembrane region" description="Helical" evidence="7">
    <location>
        <begin position="213"/>
        <end position="230"/>
    </location>
</feature>
<feature type="transmembrane region" description="Helical" evidence="7">
    <location>
        <begin position="160"/>
        <end position="179"/>
    </location>
</feature>
<dbReference type="PANTHER" id="PTHR30477:SF13">
    <property type="entry name" value="IRON TRANSPORT SYSTEM MEMBRANE PROTEIN HI_0360-RELATED"/>
    <property type="match status" value="1"/>
</dbReference>
<dbReference type="Pfam" id="PF00950">
    <property type="entry name" value="ABC-3"/>
    <property type="match status" value="1"/>
</dbReference>
<comment type="caution">
    <text evidence="8">The sequence shown here is derived from an EMBL/GenBank/DDBJ whole genome shotgun (WGS) entry which is preliminary data.</text>
</comment>
<evidence type="ECO:0000256" key="5">
    <source>
        <dbReference type="ARBA" id="ARBA00023136"/>
    </source>
</evidence>
<dbReference type="Gene3D" id="1.10.3470.10">
    <property type="entry name" value="ABC transporter involved in vitamin B12 uptake, BtuC"/>
    <property type="match status" value="1"/>
</dbReference>
<keyword evidence="6" id="KW-0813">Transport</keyword>
<feature type="transmembrane region" description="Helical" evidence="7">
    <location>
        <begin position="6"/>
        <end position="28"/>
    </location>
</feature>
<evidence type="ECO:0000256" key="6">
    <source>
        <dbReference type="RuleBase" id="RU003943"/>
    </source>
</evidence>
<comment type="similarity">
    <text evidence="2 6">Belongs to the ABC-3 integral membrane protein family.</text>
</comment>
<dbReference type="PANTHER" id="PTHR30477">
    <property type="entry name" value="ABC-TRANSPORTER METAL-BINDING PROTEIN"/>
    <property type="match status" value="1"/>
</dbReference>
<dbReference type="GO" id="GO:0055085">
    <property type="term" value="P:transmembrane transport"/>
    <property type="evidence" value="ECO:0007669"/>
    <property type="project" value="InterPro"/>
</dbReference>
<reference evidence="8 9" key="1">
    <citation type="journal article" date="2016" name="Nat. Commun.">
        <title>Thousands of microbial genomes shed light on interconnected biogeochemical processes in an aquifer system.</title>
        <authorList>
            <person name="Anantharaman K."/>
            <person name="Brown C.T."/>
            <person name="Hug L.A."/>
            <person name="Sharon I."/>
            <person name="Castelle C.J."/>
            <person name="Probst A.J."/>
            <person name="Thomas B.C."/>
            <person name="Singh A."/>
            <person name="Wilkins M.J."/>
            <person name="Karaoz U."/>
            <person name="Brodie E.L."/>
            <person name="Williams K.H."/>
            <person name="Hubbard S.S."/>
            <person name="Banfield J.F."/>
        </authorList>
    </citation>
    <scope>NUCLEOTIDE SEQUENCE [LARGE SCALE GENOMIC DNA]</scope>
</reference>
<evidence type="ECO:0000256" key="4">
    <source>
        <dbReference type="ARBA" id="ARBA00022989"/>
    </source>
</evidence>
<keyword evidence="3 6" id="KW-0812">Transmembrane</keyword>
<dbReference type="AlphaFoldDB" id="A0A1F8F505"/>
<evidence type="ECO:0008006" key="10">
    <source>
        <dbReference type="Google" id="ProtNLM"/>
    </source>
</evidence>
<dbReference type="GO" id="GO:0010043">
    <property type="term" value="P:response to zinc ion"/>
    <property type="evidence" value="ECO:0007669"/>
    <property type="project" value="TreeGrafter"/>
</dbReference>
<sequence length="255" mass="27376">MDNSFILQLATGTLVGLGAGYVGSFMVLRRMSLVGDALSHVALPGIAVSLLLNINPFFGAFAALLLVTILIWLLERKTEIPSETLVGIMFTLSLTLGLLLTPEPELLEALFGDITQIQYLDFIITLVSVIAIFIVMKKISEKLMLGIVSKEMAQANKIPINKINFVFLFLVAVIVALGLKVVGTLLMGALVIIPAATAKNTSVNLSQYTKLSMVFGVLSAFLGLLAATYIGITPGPTIVLTAGIIFMVTLFFKRK</sequence>
<dbReference type="InterPro" id="IPR037294">
    <property type="entry name" value="ABC_BtuC-like"/>
</dbReference>